<evidence type="ECO:0000313" key="4">
    <source>
        <dbReference type="Proteomes" id="UP000195953"/>
    </source>
</evidence>
<evidence type="ECO:0000313" key="3">
    <source>
        <dbReference type="Proteomes" id="UP000195877"/>
    </source>
</evidence>
<proteinExistence type="predicted"/>
<reference evidence="2 4" key="2">
    <citation type="submission" date="2017-05" db="EMBL/GenBank/DDBJ databases">
        <authorList>
            <person name="Song R."/>
            <person name="Chenine A.L."/>
            <person name="Ruprecht R.M."/>
        </authorList>
    </citation>
    <scope>NUCLEOTIDE SEQUENCE [LARGE SCALE GENOMIC DNA]</scope>
    <source>
        <strain evidence="2">PD5205</strain>
    </source>
</reference>
<dbReference type="EMBL" id="LT853882">
    <property type="protein sequence ID" value="SMQ99285.1"/>
    <property type="molecule type" value="Genomic_DNA"/>
</dbReference>
<evidence type="ECO:0000313" key="2">
    <source>
        <dbReference type="EMBL" id="SMR03294.1"/>
    </source>
</evidence>
<dbReference type="KEGG" id="xfr:BER92_09590"/>
<name>A0A1Y6H6Z6_9XANT</name>
<dbReference type="STRING" id="48664.BER92_09590"/>
<organism evidence="2 4">
    <name type="scientific">Xanthomonas fragariae</name>
    <dbReference type="NCBI Taxonomy" id="48664"/>
    <lineage>
        <taxon>Bacteria</taxon>
        <taxon>Pseudomonadati</taxon>
        <taxon>Pseudomonadota</taxon>
        <taxon>Gammaproteobacteria</taxon>
        <taxon>Lysobacterales</taxon>
        <taxon>Lysobacteraceae</taxon>
        <taxon>Xanthomonas</taxon>
    </lineage>
</organism>
<evidence type="ECO:0000313" key="1">
    <source>
        <dbReference type="EMBL" id="SMQ99285.1"/>
    </source>
</evidence>
<dbReference type="Proteomes" id="UP000195953">
    <property type="component" value="Chromosome 1"/>
</dbReference>
<dbReference type="RefSeq" id="WP_065975209.1">
    <property type="nucleotide sequence ID" value="NZ_CP016830.1"/>
</dbReference>
<gene>
    <name evidence="2" type="ORF">PD5205_01991</name>
    <name evidence="1" type="ORF">PD885_02041</name>
</gene>
<dbReference type="AlphaFoldDB" id="A0A1Y6H6Z6"/>
<dbReference type="GeneID" id="61894419"/>
<sequence length="60" mass="6696">MSASIVSHIDTYHTVIGGRRTRRFRLTVRVAGRLVEQSEYASRRAALACETAAVEFYAHG</sequence>
<protein>
    <submittedName>
        <fullName evidence="2">Uncharacterized protein</fullName>
    </submittedName>
</protein>
<dbReference type="OrthoDB" id="6007826at2"/>
<reference evidence="1 3" key="1">
    <citation type="submission" date="2017-05" db="EMBL/GenBank/DDBJ databases">
        <authorList>
            <person name="Blom J."/>
        </authorList>
    </citation>
    <scope>NUCLEOTIDE SEQUENCE [LARGE SCALE GENOMIC DNA]</scope>
    <source>
        <strain evidence="1">PD885</strain>
    </source>
</reference>
<keyword evidence="3" id="KW-1185">Reference proteome</keyword>
<dbReference type="EMBL" id="LT853885">
    <property type="protein sequence ID" value="SMR03294.1"/>
    <property type="molecule type" value="Genomic_DNA"/>
</dbReference>
<dbReference type="Proteomes" id="UP000195877">
    <property type="component" value="Chromosome 1"/>
</dbReference>
<accession>A0A1Y6H6Z6</accession>